<comment type="caution">
    <text evidence="1">The sequence shown here is derived from an EMBL/GenBank/DDBJ whole genome shotgun (WGS) entry which is preliminary data.</text>
</comment>
<sequence>MEAKVTVAVPKAVTLGMVKLKEPVAVVGAMTIVKEDAIVSGVAIKAVSVVIIGGVGSGHRSSDRTPSGYQSNHKYGENQTDSNSHRSSDRSHNGGQGARIVYTSSGSSLSGDQFNHSRRRTPSDRRVAANNTETVGVVIMEITAHITFHGYRFL</sequence>
<reference evidence="1" key="1">
    <citation type="submission" date="2023-04" db="EMBL/GenBank/DDBJ databases">
        <title>A chromosome-level genome assembly of the parasitoid wasp Eretmocerus hayati.</title>
        <authorList>
            <person name="Zhong Y."/>
            <person name="Liu S."/>
            <person name="Liu Y."/>
        </authorList>
    </citation>
    <scope>NUCLEOTIDE SEQUENCE</scope>
    <source>
        <strain evidence="1">ZJU_SS_LIU_2023</strain>
    </source>
</reference>
<dbReference type="Proteomes" id="UP001239111">
    <property type="component" value="Chromosome 2"/>
</dbReference>
<dbReference type="EMBL" id="CM056742">
    <property type="protein sequence ID" value="KAJ8675315.1"/>
    <property type="molecule type" value="Genomic_DNA"/>
</dbReference>
<accession>A0ACC2P0J6</accession>
<protein>
    <submittedName>
        <fullName evidence="1">Uncharacterized protein</fullName>
    </submittedName>
</protein>
<name>A0ACC2P0J6_9HYME</name>
<keyword evidence="2" id="KW-1185">Reference proteome</keyword>
<gene>
    <name evidence="1" type="ORF">QAD02_011101</name>
</gene>
<evidence type="ECO:0000313" key="2">
    <source>
        <dbReference type="Proteomes" id="UP001239111"/>
    </source>
</evidence>
<proteinExistence type="predicted"/>
<organism evidence="1 2">
    <name type="scientific">Eretmocerus hayati</name>
    <dbReference type="NCBI Taxonomy" id="131215"/>
    <lineage>
        <taxon>Eukaryota</taxon>
        <taxon>Metazoa</taxon>
        <taxon>Ecdysozoa</taxon>
        <taxon>Arthropoda</taxon>
        <taxon>Hexapoda</taxon>
        <taxon>Insecta</taxon>
        <taxon>Pterygota</taxon>
        <taxon>Neoptera</taxon>
        <taxon>Endopterygota</taxon>
        <taxon>Hymenoptera</taxon>
        <taxon>Apocrita</taxon>
        <taxon>Proctotrupomorpha</taxon>
        <taxon>Chalcidoidea</taxon>
        <taxon>Aphelinidae</taxon>
        <taxon>Aphelininae</taxon>
        <taxon>Eretmocerus</taxon>
    </lineage>
</organism>
<evidence type="ECO:0000313" key="1">
    <source>
        <dbReference type="EMBL" id="KAJ8675315.1"/>
    </source>
</evidence>